<dbReference type="InterPro" id="IPR014202">
    <property type="entry name" value="Spore_II_R"/>
</dbReference>
<dbReference type="Pfam" id="PF09551">
    <property type="entry name" value="Spore_II_R"/>
    <property type="match status" value="1"/>
</dbReference>
<keyword evidence="2" id="KW-1185">Reference proteome</keyword>
<organism evidence="1 2">
    <name type="scientific">Alkalibacillus silvisoli</name>
    <dbReference type="NCBI Taxonomy" id="392823"/>
    <lineage>
        <taxon>Bacteria</taxon>
        <taxon>Bacillati</taxon>
        <taxon>Bacillota</taxon>
        <taxon>Bacilli</taxon>
        <taxon>Bacillales</taxon>
        <taxon>Bacillaceae</taxon>
        <taxon>Alkalibacillus</taxon>
    </lineage>
</organism>
<gene>
    <name evidence="1" type="primary">spoIIR</name>
    <name evidence="1" type="ORF">GCM10008935_25800</name>
</gene>
<evidence type="ECO:0000313" key="2">
    <source>
        <dbReference type="Proteomes" id="UP001500740"/>
    </source>
</evidence>
<name>A0ABN1A6M6_9BACI</name>
<dbReference type="RefSeq" id="WP_343784187.1">
    <property type="nucleotide sequence ID" value="NZ_BAAACZ010000024.1"/>
</dbReference>
<protein>
    <submittedName>
        <fullName evidence="1">Stage II sporulation protein R</fullName>
    </submittedName>
</protein>
<dbReference type="EMBL" id="BAAACZ010000024">
    <property type="protein sequence ID" value="GAA0468777.1"/>
    <property type="molecule type" value="Genomic_DNA"/>
</dbReference>
<reference evidence="1 2" key="1">
    <citation type="journal article" date="2019" name="Int. J. Syst. Evol. Microbiol.">
        <title>The Global Catalogue of Microorganisms (GCM) 10K type strain sequencing project: providing services to taxonomists for standard genome sequencing and annotation.</title>
        <authorList>
            <consortium name="The Broad Institute Genomics Platform"/>
            <consortium name="The Broad Institute Genome Sequencing Center for Infectious Disease"/>
            <person name="Wu L."/>
            <person name="Ma J."/>
        </authorList>
    </citation>
    <scope>NUCLEOTIDE SEQUENCE [LARGE SCALE GENOMIC DNA]</scope>
    <source>
        <strain evidence="1 2">JCM 14193</strain>
    </source>
</reference>
<dbReference type="NCBIfam" id="TIGR02837">
    <property type="entry name" value="spore_II_R"/>
    <property type="match status" value="1"/>
</dbReference>
<dbReference type="Proteomes" id="UP001500740">
    <property type="component" value="Unassembled WGS sequence"/>
</dbReference>
<comment type="caution">
    <text evidence="1">The sequence shown here is derived from an EMBL/GenBank/DDBJ whole genome shotgun (WGS) entry which is preliminary data.</text>
</comment>
<accession>A0ABN1A6M6</accession>
<evidence type="ECO:0000313" key="1">
    <source>
        <dbReference type="EMBL" id="GAA0468777.1"/>
    </source>
</evidence>
<sequence length="196" mass="22537">MRYIIVGLLIIVMIQVVFTESAAQQEESDYVVIPDEAIRLRILADSNEEEAQALKDQVRDEVNEQITEWVEELTSIEVARETIIENLPKIEDTVSSITGDDDFTVEFGEVKFPDKVYDRFVYPGGEYEAILITLGEGEGDNWWCVLFPPLCFVEFSDGTTVLEHDDDEEVELEKDEEEAEVSFFLWEWLKKLLGIS</sequence>
<proteinExistence type="predicted"/>